<proteinExistence type="predicted"/>
<dbReference type="EMBL" id="HBEY01037203">
    <property type="protein sequence ID" value="CAD8614311.1"/>
    <property type="molecule type" value="Transcribed_RNA"/>
</dbReference>
<accession>A0A7S0LJD2</accession>
<evidence type="ECO:0000313" key="1">
    <source>
        <dbReference type="EMBL" id="CAD8614311.1"/>
    </source>
</evidence>
<reference evidence="1" key="1">
    <citation type="submission" date="2021-01" db="EMBL/GenBank/DDBJ databases">
        <authorList>
            <person name="Corre E."/>
            <person name="Pelletier E."/>
            <person name="Niang G."/>
            <person name="Scheremetjew M."/>
            <person name="Finn R."/>
            <person name="Kale V."/>
            <person name="Holt S."/>
            <person name="Cochrane G."/>
            <person name="Meng A."/>
            <person name="Brown T."/>
            <person name="Cohen L."/>
        </authorList>
    </citation>
    <scope>NUCLEOTIDE SEQUENCE</scope>
    <source>
        <strain evidence="1">PLY182g</strain>
    </source>
</reference>
<name>A0A7S0LJD2_9EUKA</name>
<organism evidence="1">
    <name type="scientific">Coccolithus braarudii</name>
    <dbReference type="NCBI Taxonomy" id="221442"/>
    <lineage>
        <taxon>Eukaryota</taxon>
        <taxon>Haptista</taxon>
        <taxon>Haptophyta</taxon>
        <taxon>Prymnesiophyceae</taxon>
        <taxon>Coccolithales</taxon>
        <taxon>Coccolithaceae</taxon>
        <taxon>Coccolithus</taxon>
    </lineage>
</organism>
<gene>
    <name evidence="1" type="ORF">CPEL01642_LOCUS17692</name>
</gene>
<sequence length="135" mass="15379">MALLPRHESSAPTVSKVYAGWFAVGECFNTSTAEYKDKVIETFDEHWAYTHEPFSAAACIVDPEFHSHDQMSSEEVADGFMDTVEKIGILLIVRNSKDGFLDEWKQHKELISKDYAKQKTLQFYPSYPTSSSDFV</sequence>
<dbReference type="AlphaFoldDB" id="A0A7S0LJD2"/>
<protein>
    <submittedName>
        <fullName evidence="1">Uncharacterized protein</fullName>
    </submittedName>
</protein>